<proteinExistence type="predicted"/>
<reference evidence="2" key="1">
    <citation type="journal article" date="2020" name="Stud. Mycol.">
        <title>101 Dothideomycetes genomes: a test case for predicting lifestyles and emergence of pathogens.</title>
        <authorList>
            <person name="Haridas S."/>
            <person name="Albert R."/>
            <person name="Binder M."/>
            <person name="Bloem J."/>
            <person name="Labutti K."/>
            <person name="Salamov A."/>
            <person name="Andreopoulos B."/>
            <person name="Baker S."/>
            <person name="Barry K."/>
            <person name="Bills G."/>
            <person name="Bluhm B."/>
            <person name="Cannon C."/>
            <person name="Castanera R."/>
            <person name="Culley D."/>
            <person name="Daum C."/>
            <person name="Ezra D."/>
            <person name="Gonzalez J."/>
            <person name="Henrissat B."/>
            <person name="Kuo A."/>
            <person name="Liang C."/>
            <person name="Lipzen A."/>
            <person name="Lutzoni F."/>
            <person name="Magnuson J."/>
            <person name="Mondo S."/>
            <person name="Nolan M."/>
            <person name="Ohm R."/>
            <person name="Pangilinan J."/>
            <person name="Park H.-J."/>
            <person name="Ramirez L."/>
            <person name="Alfaro M."/>
            <person name="Sun H."/>
            <person name="Tritt A."/>
            <person name="Yoshinaga Y."/>
            <person name="Zwiers L.-H."/>
            <person name="Turgeon B."/>
            <person name="Goodwin S."/>
            <person name="Spatafora J."/>
            <person name="Crous P."/>
            <person name="Grigoriev I."/>
        </authorList>
    </citation>
    <scope>NUCLEOTIDE SEQUENCE</scope>
    <source>
        <strain evidence="2">CBS 379.55</strain>
    </source>
</reference>
<accession>A0A6A6JUN7</accession>
<keyword evidence="3" id="KW-1185">Reference proteome</keyword>
<protein>
    <submittedName>
        <fullName evidence="2">Uncharacterized protein</fullName>
    </submittedName>
</protein>
<evidence type="ECO:0000313" key="3">
    <source>
        <dbReference type="Proteomes" id="UP000800097"/>
    </source>
</evidence>
<keyword evidence="1" id="KW-0472">Membrane</keyword>
<sequence length="107" mass="12118">MQMQAIPSARLYFLSLGQYFLWYCLCMPFLIKMERVAGPVGASTSRCLVGHCHISLHVPNIKETIFMFAHSARLCFRLNRLGMLLTLALSTCPMNALHYLSTDPYSS</sequence>
<dbReference type="GeneID" id="54546205"/>
<gene>
    <name evidence="2" type="ORF">EI97DRAFT_120282</name>
</gene>
<dbReference type="EMBL" id="ML986485">
    <property type="protein sequence ID" value="KAF2280341.1"/>
    <property type="molecule type" value="Genomic_DNA"/>
</dbReference>
<keyword evidence="1" id="KW-0812">Transmembrane</keyword>
<feature type="transmembrane region" description="Helical" evidence="1">
    <location>
        <begin position="12"/>
        <end position="31"/>
    </location>
</feature>
<name>A0A6A6JUN7_WESOR</name>
<dbReference type="AlphaFoldDB" id="A0A6A6JUN7"/>
<organism evidence="2 3">
    <name type="scientific">Westerdykella ornata</name>
    <dbReference type="NCBI Taxonomy" id="318751"/>
    <lineage>
        <taxon>Eukaryota</taxon>
        <taxon>Fungi</taxon>
        <taxon>Dikarya</taxon>
        <taxon>Ascomycota</taxon>
        <taxon>Pezizomycotina</taxon>
        <taxon>Dothideomycetes</taxon>
        <taxon>Pleosporomycetidae</taxon>
        <taxon>Pleosporales</taxon>
        <taxon>Sporormiaceae</taxon>
        <taxon>Westerdykella</taxon>
    </lineage>
</organism>
<evidence type="ECO:0000313" key="2">
    <source>
        <dbReference type="EMBL" id="KAF2280341.1"/>
    </source>
</evidence>
<keyword evidence="1" id="KW-1133">Transmembrane helix</keyword>
<dbReference type="RefSeq" id="XP_033657879.1">
    <property type="nucleotide sequence ID" value="XM_033793030.1"/>
</dbReference>
<dbReference type="Proteomes" id="UP000800097">
    <property type="component" value="Unassembled WGS sequence"/>
</dbReference>
<evidence type="ECO:0000256" key="1">
    <source>
        <dbReference type="SAM" id="Phobius"/>
    </source>
</evidence>